<dbReference type="EC" id="5.4.99.5" evidence="1"/>
<evidence type="ECO:0000256" key="1">
    <source>
        <dbReference type="ARBA" id="ARBA00012404"/>
    </source>
</evidence>
<name>A0A1I5G0Y3_9HYPH</name>
<proteinExistence type="predicted"/>
<gene>
    <name evidence="4" type="ORF">SAMN04488056_104303</name>
</gene>
<keyword evidence="4" id="KW-0670">Pyruvate</keyword>
<dbReference type="GO" id="GO:0016829">
    <property type="term" value="F:lyase activity"/>
    <property type="evidence" value="ECO:0007669"/>
    <property type="project" value="UniProtKB-KW"/>
</dbReference>
<dbReference type="GO" id="GO:0009697">
    <property type="term" value="P:salicylic acid biosynthetic process"/>
    <property type="evidence" value="ECO:0007669"/>
    <property type="project" value="TreeGrafter"/>
</dbReference>
<organism evidence="4 5">
    <name type="scientific">Cohaesibacter marisflavi</name>
    <dbReference type="NCBI Taxonomy" id="655353"/>
    <lineage>
        <taxon>Bacteria</taxon>
        <taxon>Pseudomonadati</taxon>
        <taxon>Pseudomonadota</taxon>
        <taxon>Alphaproteobacteria</taxon>
        <taxon>Hyphomicrobiales</taxon>
        <taxon>Cohaesibacteraceae</taxon>
    </lineage>
</organism>
<dbReference type="SMART" id="SM00830">
    <property type="entry name" value="CM_2"/>
    <property type="match status" value="1"/>
</dbReference>
<sequence length="107" mass="12437">MRKPEECTEKAHIREEIDRIDRALIALFRDRDSYVRRMAELKTDPSEARDDDRVKAVLDKVLAELEDKELAPDLYMQFWEDLIEVNIAYEETAIAAHQSEKNDASGA</sequence>
<dbReference type="Pfam" id="PF01817">
    <property type="entry name" value="CM_2"/>
    <property type="match status" value="1"/>
</dbReference>
<dbReference type="SUPFAM" id="SSF48600">
    <property type="entry name" value="Chorismate mutase II"/>
    <property type="match status" value="1"/>
</dbReference>
<feature type="domain" description="Chorismate mutase" evidence="3">
    <location>
        <begin position="4"/>
        <end position="94"/>
    </location>
</feature>
<evidence type="ECO:0000259" key="3">
    <source>
        <dbReference type="PROSITE" id="PS51168"/>
    </source>
</evidence>
<dbReference type="OrthoDB" id="514491at2"/>
<keyword evidence="4" id="KW-0456">Lyase</keyword>
<dbReference type="EMBL" id="FOVR01000004">
    <property type="protein sequence ID" value="SFO29684.1"/>
    <property type="molecule type" value="Genomic_DNA"/>
</dbReference>
<dbReference type="InterPro" id="IPR002701">
    <property type="entry name" value="CM_II_prokaryot"/>
</dbReference>
<dbReference type="InterPro" id="IPR036263">
    <property type="entry name" value="Chorismate_II_sf"/>
</dbReference>
<keyword evidence="2" id="KW-0413">Isomerase</keyword>
<dbReference type="GO" id="GO:0046417">
    <property type="term" value="P:chorismate metabolic process"/>
    <property type="evidence" value="ECO:0007669"/>
    <property type="project" value="InterPro"/>
</dbReference>
<accession>A0A1I5G0Y3</accession>
<evidence type="ECO:0000313" key="5">
    <source>
        <dbReference type="Proteomes" id="UP000199236"/>
    </source>
</evidence>
<dbReference type="PANTHER" id="PTHR38041:SF1">
    <property type="entry name" value="CHORISMATE MUTASE"/>
    <property type="match status" value="1"/>
</dbReference>
<dbReference type="GO" id="GO:0004106">
    <property type="term" value="F:chorismate mutase activity"/>
    <property type="evidence" value="ECO:0007669"/>
    <property type="project" value="UniProtKB-EC"/>
</dbReference>
<dbReference type="Proteomes" id="UP000199236">
    <property type="component" value="Unassembled WGS sequence"/>
</dbReference>
<dbReference type="STRING" id="655353.SAMN04488056_104303"/>
<dbReference type="AlphaFoldDB" id="A0A1I5G0Y3"/>
<protein>
    <recommendedName>
        <fullName evidence="1">chorismate mutase</fullName>
        <ecNumber evidence="1">5.4.99.5</ecNumber>
    </recommendedName>
</protein>
<dbReference type="RefSeq" id="WP_090071878.1">
    <property type="nucleotide sequence ID" value="NZ_FOVR01000004.1"/>
</dbReference>
<dbReference type="InterPro" id="IPR036979">
    <property type="entry name" value="CM_dom_sf"/>
</dbReference>
<dbReference type="PANTHER" id="PTHR38041">
    <property type="entry name" value="CHORISMATE MUTASE"/>
    <property type="match status" value="1"/>
</dbReference>
<evidence type="ECO:0000256" key="2">
    <source>
        <dbReference type="ARBA" id="ARBA00023235"/>
    </source>
</evidence>
<dbReference type="InterPro" id="IPR051331">
    <property type="entry name" value="Chorismate_mutase-related"/>
</dbReference>
<evidence type="ECO:0000313" key="4">
    <source>
        <dbReference type="EMBL" id="SFO29684.1"/>
    </source>
</evidence>
<dbReference type="PROSITE" id="PS51168">
    <property type="entry name" value="CHORISMATE_MUT_2"/>
    <property type="match status" value="1"/>
</dbReference>
<reference evidence="4 5" key="1">
    <citation type="submission" date="2016-10" db="EMBL/GenBank/DDBJ databases">
        <authorList>
            <person name="de Groot N.N."/>
        </authorList>
    </citation>
    <scope>NUCLEOTIDE SEQUENCE [LARGE SCALE GENOMIC DNA]</scope>
    <source>
        <strain evidence="4 5">CGMCC 1.9157</strain>
    </source>
</reference>
<dbReference type="Gene3D" id="1.20.59.10">
    <property type="entry name" value="Chorismate mutase"/>
    <property type="match status" value="1"/>
</dbReference>
<keyword evidence="5" id="KW-1185">Reference proteome</keyword>